<dbReference type="EMBL" id="JAHQCW010000006">
    <property type="protein sequence ID" value="MBU9735931.1"/>
    <property type="molecule type" value="Genomic_DNA"/>
</dbReference>
<name>A0A949NDG2_9FIRM</name>
<gene>
    <name evidence="1" type="ORF">KTH89_05235</name>
</gene>
<dbReference type="RefSeq" id="WP_238720932.1">
    <property type="nucleotide sequence ID" value="NZ_JAHQCW010000006.1"/>
</dbReference>
<dbReference type="AlphaFoldDB" id="A0A949NDG2"/>
<evidence type="ECO:0000313" key="1">
    <source>
        <dbReference type="EMBL" id="MBU9735931.1"/>
    </source>
</evidence>
<sequence>MKKTQELVLLYNFQNTEKARKLKAVLIQMGIRIKNVEKGAYLEPIGSLCGIEGIEKTDKQYEGEGFPEEMLVMKGMSGGRVDTLLTLLRKNKVEKIQLKAILTETNQQWNSLELYEELKKEHEAMSKQ</sequence>
<dbReference type="Proteomes" id="UP000712157">
    <property type="component" value="Unassembled WGS sequence"/>
</dbReference>
<reference evidence="1" key="1">
    <citation type="submission" date="2021-06" db="EMBL/GenBank/DDBJ databases">
        <title>Description of novel taxa of the family Lachnospiraceae.</title>
        <authorList>
            <person name="Chaplin A.V."/>
            <person name="Sokolova S.R."/>
            <person name="Pikina A.P."/>
            <person name="Korzhanova M."/>
            <person name="Belova V."/>
            <person name="Korostin D."/>
            <person name="Efimov B.A."/>
        </authorList>
    </citation>
    <scope>NUCLEOTIDE SEQUENCE</scope>
    <source>
        <strain evidence="1">ASD5720</strain>
    </source>
</reference>
<dbReference type="InterPro" id="IPR016621">
    <property type="entry name" value="UCP014543"/>
</dbReference>
<accession>A0A949NDG2</accession>
<evidence type="ECO:0000313" key="2">
    <source>
        <dbReference type="Proteomes" id="UP000712157"/>
    </source>
</evidence>
<proteinExistence type="predicted"/>
<protein>
    <submittedName>
        <fullName evidence="1">DUF3783 domain-containing protein</fullName>
    </submittedName>
</protein>
<comment type="caution">
    <text evidence="1">The sequence shown here is derived from an EMBL/GenBank/DDBJ whole genome shotgun (WGS) entry which is preliminary data.</text>
</comment>
<dbReference type="Pfam" id="PF12646">
    <property type="entry name" value="DUF3783"/>
    <property type="match status" value="1"/>
</dbReference>
<organism evidence="1 2">
    <name type="scientific">Diplocloster agilis</name>
    <dbReference type="NCBI Taxonomy" id="2850323"/>
    <lineage>
        <taxon>Bacteria</taxon>
        <taxon>Bacillati</taxon>
        <taxon>Bacillota</taxon>
        <taxon>Clostridia</taxon>
        <taxon>Lachnospirales</taxon>
        <taxon>Lachnospiraceae</taxon>
        <taxon>Diplocloster</taxon>
    </lineage>
</organism>
<keyword evidence="2" id="KW-1185">Reference proteome</keyword>